<evidence type="ECO:0000313" key="16">
    <source>
        <dbReference type="EMBL" id="MDB9005162.1"/>
    </source>
</evidence>
<dbReference type="Pfam" id="PF07715">
    <property type="entry name" value="Plug"/>
    <property type="match status" value="1"/>
</dbReference>
<dbReference type="NCBIfam" id="TIGR04057">
    <property type="entry name" value="SusC_RagA_signa"/>
    <property type="match status" value="1"/>
</dbReference>
<dbReference type="PROSITE" id="PS52016">
    <property type="entry name" value="TONB_DEPENDENT_REC_3"/>
    <property type="match status" value="1"/>
</dbReference>
<reference evidence="16" key="2">
    <citation type="submission" date="2023-01" db="EMBL/GenBank/DDBJ databases">
        <title>Human gut microbiome strain richness.</title>
        <authorList>
            <person name="Chen-Liaw A."/>
        </authorList>
    </citation>
    <scope>NUCLEOTIDE SEQUENCE</scope>
    <source>
        <strain evidence="16">RTP21484st1_E5_RTP21484_190118</strain>
    </source>
</reference>
<evidence type="ECO:0000259" key="14">
    <source>
        <dbReference type="Pfam" id="PF07715"/>
    </source>
</evidence>
<evidence type="ECO:0000256" key="1">
    <source>
        <dbReference type="ARBA" id="ARBA00004571"/>
    </source>
</evidence>
<evidence type="ECO:0000256" key="2">
    <source>
        <dbReference type="ARBA" id="ARBA00022448"/>
    </source>
</evidence>
<dbReference type="Gene3D" id="2.170.130.10">
    <property type="entry name" value="TonB-dependent receptor, plug domain"/>
    <property type="match status" value="1"/>
</dbReference>
<proteinExistence type="inferred from homology"/>
<evidence type="ECO:0000256" key="3">
    <source>
        <dbReference type="ARBA" id="ARBA00022452"/>
    </source>
</evidence>
<dbReference type="InterPro" id="IPR000531">
    <property type="entry name" value="Beta-barrel_TonB"/>
</dbReference>
<dbReference type="InterPro" id="IPR012910">
    <property type="entry name" value="Plug_dom"/>
</dbReference>
<evidence type="ECO:0000256" key="4">
    <source>
        <dbReference type="ARBA" id="ARBA00022692"/>
    </source>
</evidence>
<evidence type="ECO:0000313" key="15">
    <source>
        <dbReference type="EMBL" id="CUN26767.1"/>
    </source>
</evidence>
<comment type="similarity">
    <text evidence="10 11">Belongs to the TonB-dependent receptor family.</text>
</comment>
<keyword evidence="2 10" id="KW-0813">Transport</keyword>
<evidence type="ECO:0000259" key="13">
    <source>
        <dbReference type="Pfam" id="PF00593"/>
    </source>
</evidence>
<dbReference type="EMBL" id="JAQMPJ010000006">
    <property type="protein sequence ID" value="MDB9005162.1"/>
    <property type="molecule type" value="Genomic_DNA"/>
</dbReference>
<feature type="chain" id="PRO_5008013936" evidence="12">
    <location>
        <begin position="21"/>
        <end position="1081"/>
    </location>
</feature>
<feature type="domain" description="TonB-dependent receptor-like beta-barrel" evidence="13">
    <location>
        <begin position="460"/>
        <end position="863"/>
    </location>
</feature>
<keyword evidence="9 10" id="KW-0998">Cell outer membrane</keyword>
<dbReference type="InterPro" id="IPR037066">
    <property type="entry name" value="Plug_dom_sf"/>
</dbReference>
<dbReference type="NCBIfam" id="TIGR04056">
    <property type="entry name" value="OMP_RagA_SusC"/>
    <property type="match status" value="1"/>
</dbReference>
<dbReference type="Pfam" id="PF13715">
    <property type="entry name" value="CarbopepD_reg_2"/>
    <property type="match status" value="1"/>
</dbReference>
<organism evidence="15 17">
    <name type="scientific">Parabacteroides distasonis</name>
    <dbReference type="NCBI Taxonomy" id="823"/>
    <lineage>
        <taxon>Bacteria</taxon>
        <taxon>Pseudomonadati</taxon>
        <taxon>Bacteroidota</taxon>
        <taxon>Bacteroidia</taxon>
        <taxon>Bacteroidales</taxon>
        <taxon>Tannerellaceae</taxon>
        <taxon>Parabacteroides</taxon>
    </lineage>
</organism>
<dbReference type="Proteomes" id="UP000095591">
    <property type="component" value="Unassembled WGS sequence"/>
</dbReference>
<dbReference type="Gene3D" id="2.60.40.1120">
    <property type="entry name" value="Carboxypeptidase-like, regulatory domain"/>
    <property type="match status" value="1"/>
</dbReference>
<dbReference type="PANTHER" id="PTHR30069:SF29">
    <property type="entry name" value="HEMOGLOBIN AND HEMOGLOBIN-HAPTOGLOBIN-BINDING PROTEIN 1-RELATED"/>
    <property type="match status" value="1"/>
</dbReference>
<accession>A0A173VKX7</accession>
<dbReference type="Pfam" id="PF00593">
    <property type="entry name" value="TonB_dep_Rec_b-barrel"/>
    <property type="match status" value="1"/>
</dbReference>
<dbReference type="InterPro" id="IPR036942">
    <property type="entry name" value="Beta-barrel_TonB_sf"/>
</dbReference>
<dbReference type="InterPro" id="IPR023996">
    <property type="entry name" value="TonB-dep_OMP_SusC/RagA"/>
</dbReference>
<evidence type="ECO:0000256" key="5">
    <source>
        <dbReference type="ARBA" id="ARBA00022729"/>
    </source>
</evidence>
<dbReference type="Proteomes" id="UP001210126">
    <property type="component" value="Unassembled WGS sequence"/>
</dbReference>
<gene>
    <name evidence="15" type="primary">fepA_5</name>
    <name evidence="15" type="ORF">ERS852429_03080</name>
    <name evidence="16" type="ORF">PN599_09120</name>
</gene>
<dbReference type="GO" id="GO:0015344">
    <property type="term" value="F:siderophore uptake transmembrane transporter activity"/>
    <property type="evidence" value="ECO:0007669"/>
    <property type="project" value="TreeGrafter"/>
</dbReference>
<reference evidence="15 17" key="1">
    <citation type="submission" date="2015-09" db="EMBL/GenBank/DDBJ databases">
        <authorList>
            <consortium name="Pathogen Informatics"/>
        </authorList>
    </citation>
    <scope>NUCLEOTIDE SEQUENCE [LARGE SCALE GENOMIC DNA]</scope>
    <source>
        <strain evidence="15 17">2789STDY5608872</strain>
    </source>
</reference>
<feature type="signal peptide" evidence="12">
    <location>
        <begin position="1"/>
        <end position="20"/>
    </location>
</feature>
<dbReference type="EMBL" id="CYXP01000007">
    <property type="protein sequence ID" value="CUN26767.1"/>
    <property type="molecule type" value="Genomic_DNA"/>
</dbReference>
<sequence>MRRLTFLLLCLFIGIGVATAQTMKITGNVISSEDQQPVIGAAVVVKGTTIGTVTDFEGNFSLDVPRDAKMIFISYVGLKTKEVPVASVINVVLDSDSKALDEVVVTAMGLTREKKALGYALQEVKSDELTKAGQQSLATSLSGKIAGVQITSQGGQVGASQNIVVRGNSSFGNNQPLIVVDGVPIANDNAKGATVNLGSGLNDINPEDIESISVLKGGSAALYGMRAGNGVILVTTKSGKKDKGVSISYEGDITIDRVYNLPRLQNKYGQGYYASEYDWKEAQAGGYSGDYQAFALENGYNYVDGMGSGINDNADESWGPRLDIGLNLPQYNSPVIDGVRQATPWVSSPDNIKNFFQTGYSMNHTVALSASTDKTSTRASLSFRDQSGTTPNTDQKRYAMAVNTKMTFNKYIDFDLSANYIRTKSANLPGTGYNSTNALQSIMQWFGRQVDLKDLKNNWDQVDEYGKYTHYNWIQSFHANPYWTLNKNTNSYDRNRFYGKTSLYIKPTDWLKFEGRMGLDHYDSNQFSRILWNIDYPNGYFRSFDRSMTEFNADFIAYVNKNFGDWALNGLAGANYRDYQTAIMGTGADELTAEGLFTVANAHGTPYTLNDHEKRRSNSVYANASIGYKNMAYAEVSVRNDWDSTIKDAFFYPSFSGSWILTETFPGLQNGDYLNFLKLRGGWAKIGSATDPYRSNAYYSLISSSFNGTTLFYNPTILPPTNLRPESVKTWEVGVEANLFNNRLHIDAAYYNKVTSDQIMNANVATSTGYTSMYINAGKISNEGVELQVSGDIIKNPKGFNWTATLNWAKDKSRIDELYTDPVTGQPLDAYQIGSSWSVKNYAMVGKSWGTLVGTGYVYNEDGSILVEDGIPVYEAGKEIGDVTPKWLAGFSNEFSYKDWSFGFLLDFRLGGDIYSVTQAFGSQTGILKHTAEGDLRENGVVLGQNYMTDKVFKTADGKINDVAVNAEDFFYNYYTICEMSVFDGSYLKLREAHLTYNFPKSILEKTKCIKAAHVSLVGTNLALLWVHKSNIAHIDPESTSTGGDDPETAATSRGFNSGVGFESNSYPPSRSFGLKLGVTF</sequence>
<evidence type="ECO:0000256" key="9">
    <source>
        <dbReference type="ARBA" id="ARBA00023237"/>
    </source>
</evidence>
<dbReference type="SUPFAM" id="SSF49464">
    <property type="entry name" value="Carboxypeptidase regulatory domain-like"/>
    <property type="match status" value="1"/>
</dbReference>
<keyword evidence="3 10" id="KW-1134">Transmembrane beta strand</keyword>
<comment type="subcellular location">
    <subcellularLocation>
        <location evidence="1 10">Cell outer membrane</location>
        <topology evidence="1 10">Multi-pass membrane protein</topology>
    </subcellularLocation>
</comment>
<evidence type="ECO:0000256" key="11">
    <source>
        <dbReference type="RuleBase" id="RU003357"/>
    </source>
</evidence>
<dbReference type="GO" id="GO:0044718">
    <property type="term" value="P:siderophore transmembrane transport"/>
    <property type="evidence" value="ECO:0007669"/>
    <property type="project" value="TreeGrafter"/>
</dbReference>
<dbReference type="SUPFAM" id="SSF56935">
    <property type="entry name" value="Porins"/>
    <property type="match status" value="1"/>
</dbReference>
<dbReference type="Gene3D" id="2.40.170.20">
    <property type="entry name" value="TonB-dependent receptor, beta-barrel domain"/>
    <property type="match status" value="1"/>
</dbReference>
<keyword evidence="7 10" id="KW-0472">Membrane</keyword>
<name>A0A173VKX7_PARDI</name>
<protein>
    <submittedName>
        <fullName evidence="15">Enterobactin outer-membrane receptor</fullName>
    </submittedName>
    <submittedName>
        <fullName evidence="16">SusC/RagA family TonB-linked outer membrane protein</fullName>
    </submittedName>
</protein>
<dbReference type="InterPro" id="IPR023997">
    <property type="entry name" value="TonB-dep_OMP_SusC/RagA_CS"/>
</dbReference>
<dbReference type="PANTHER" id="PTHR30069">
    <property type="entry name" value="TONB-DEPENDENT OUTER MEMBRANE RECEPTOR"/>
    <property type="match status" value="1"/>
</dbReference>
<keyword evidence="6 11" id="KW-0798">TonB box</keyword>
<evidence type="ECO:0000256" key="7">
    <source>
        <dbReference type="ARBA" id="ARBA00023136"/>
    </source>
</evidence>
<evidence type="ECO:0000256" key="12">
    <source>
        <dbReference type="SAM" id="SignalP"/>
    </source>
</evidence>
<feature type="domain" description="TonB-dependent receptor plug" evidence="14">
    <location>
        <begin position="117"/>
        <end position="231"/>
    </location>
</feature>
<keyword evidence="4 10" id="KW-0812">Transmembrane</keyword>
<dbReference type="GO" id="GO:0009279">
    <property type="term" value="C:cell outer membrane"/>
    <property type="evidence" value="ECO:0007669"/>
    <property type="project" value="UniProtKB-SubCell"/>
</dbReference>
<dbReference type="InterPro" id="IPR008969">
    <property type="entry name" value="CarboxyPept-like_regulatory"/>
</dbReference>
<dbReference type="InterPro" id="IPR039426">
    <property type="entry name" value="TonB-dep_rcpt-like"/>
</dbReference>
<evidence type="ECO:0000256" key="6">
    <source>
        <dbReference type="ARBA" id="ARBA00023077"/>
    </source>
</evidence>
<evidence type="ECO:0000313" key="17">
    <source>
        <dbReference type="Proteomes" id="UP000095591"/>
    </source>
</evidence>
<keyword evidence="8 15" id="KW-0675">Receptor</keyword>
<dbReference type="RefSeq" id="WP_057319760.1">
    <property type="nucleotide sequence ID" value="NZ_CYXP01000007.1"/>
</dbReference>
<keyword evidence="5 12" id="KW-0732">Signal</keyword>
<evidence type="ECO:0000256" key="8">
    <source>
        <dbReference type="ARBA" id="ARBA00023170"/>
    </source>
</evidence>
<evidence type="ECO:0000256" key="10">
    <source>
        <dbReference type="PROSITE-ProRule" id="PRU01360"/>
    </source>
</evidence>
<dbReference type="AlphaFoldDB" id="A0A173VKX7"/>